<protein>
    <submittedName>
        <fullName evidence="1">ABC transporter ATP-binding protein</fullName>
    </submittedName>
</protein>
<organism evidence="1 2">
    <name type="scientific">Cohnella boryungensis</name>
    <dbReference type="NCBI Taxonomy" id="768479"/>
    <lineage>
        <taxon>Bacteria</taxon>
        <taxon>Bacillati</taxon>
        <taxon>Bacillota</taxon>
        <taxon>Bacilli</taxon>
        <taxon>Bacillales</taxon>
        <taxon>Paenibacillaceae</taxon>
        <taxon>Cohnella</taxon>
    </lineage>
</organism>
<keyword evidence="1" id="KW-0547">Nucleotide-binding</keyword>
<name>A0ABV8SFW1_9BACL</name>
<evidence type="ECO:0000313" key="2">
    <source>
        <dbReference type="Proteomes" id="UP001595755"/>
    </source>
</evidence>
<keyword evidence="1" id="KW-0067">ATP-binding</keyword>
<evidence type="ECO:0000313" key="1">
    <source>
        <dbReference type="EMBL" id="MFC4305753.1"/>
    </source>
</evidence>
<comment type="caution">
    <text evidence="1">The sequence shown here is derived from an EMBL/GenBank/DDBJ whole genome shotgun (WGS) entry which is preliminary data.</text>
</comment>
<dbReference type="Proteomes" id="UP001595755">
    <property type="component" value="Unassembled WGS sequence"/>
</dbReference>
<reference evidence="2" key="1">
    <citation type="journal article" date="2019" name="Int. J. Syst. Evol. Microbiol.">
        <title>The Global Catalogue of Microorganisms (GCM) 10K type strain sequencing project: providing services to taxonomists for standard genome sequencing and annotation.</title>
        <authorList>
            <consortium name="The Broad Institute Genomics Platform"/>
            <consortium name="The Broad Institute Genome Sequencing Center for Infectious Disease"/>
            <person name="Wu L."/>
            <person name="Ma J."/>
        </authorList>
    </citation>
    <scope>NUCLEOTIDE SEQUENCE [LARGE SCALE GENOMIC DNA]</scope>
    <source>
        <strain evidence="2">CGMCC 4.1641</strain>
    </source>
</reference>
<dbReference type="GO" id="GO:0005524">
    <property type="term" value="F:ATP binding"/>
    <property type="evidence" value="ECO:0007669"/>
    <property type="project" value="UniProtKB-KW"/>
</dbReference>
<proteinExistence type="predicted"/>
<accession>A0ABV8SFW1</accession>
<sequence>MNAAEEIQESVLASCRRQLIEEGKLVLTDAGYQLTELGQKAVQKEFRRYEFRPAMLVMIETYVLNLHECPKW</sequence>
<dbReference type="EMBL" id="JBHSED010000040">
    <property type="protein sequence ID" value="MFC4305753.1"/>
    <property type="molecule type" value="Genomic_DNA"/>
</dbReference>
<gene>
    <name evidence="1" type="ORF">ACFO1S_20190</name>
</gene>
<dbReference type="RefSeq" id="WP_204601332.1">
    <property type="nucleotide sequence ID" value="NZ_JBHSED010000040.1"/>
</dbReference>
<keyword evidence="2" id="KW-1185">Reference proteome</keyword>